<gene>
    <name evidence="2" type="ORF">OLX77_02550</name>
</gene>
<evidence type="ECO:0000313" key="2">
    <source>
        <dbReference type="EMBL" id="MDG4475039.1"/>
    </source>
</evidence>
<dbReference type="SUPFAM" id="SSF141371">
    <property type="entry name" value="PilZ domain-like"/>
    <property type="match status" value="1"/>
</dbReference>
<protein>
    <submittedName>
        <fullName evidence="2">PilZ domain-containing protein</fullName>
    </submittedName>
</protein>
<dbReference type="InterPro" id="IPR009875">
    <property type="entry name" value="PilZ_domain"/>
</dbReference>
<organism evidence="2 3">
    <name type="scientific">Thiovibrio frasassiensis</name>
    <dbReference type="NCBI Taxonomy" id="2984131"/>
    <lineage>
        <taxon>Bacteria</taxon>
        <taxon>Pseudomonadati</taxon>
        <taxon>Thermodesulfobacteriota</taxon>
        <taxon>Desulfobulbia</taxon>
        <taxon>Desulfobulbales</taxon>
        <taxon>Thiovibrionaceae</taxon>
        <taxon>Thiovibrio</taxon>
    </lineage>
</organism>
<accession>A0A9X4MHP4</accession>
<reference evidence="2" key="2">
    <citation type="submission" date="2022-10" db="EMBL/GenBank/DDBJ databases">
        <authorList>
            <person name="Aronson H.S."/>
        </authorList>
    </citation>
    <scope>NUCLEOTIDE SEQUENCE</scope>
    <source>
        <strain evidence="2">RS19-109</strain>
    </source>
</reference>
<sequence length="137" mass="15276">MMTGSFDEKRKEARVYFSPGENICGVFVFPDFERFSFSALVLDLSLGGLHFTVKREEWSALKLGHQLVLARLVKGNEVLCDRIIPLRVRWVLDIPLVSNVSVGCEFDGLPEDDRKKLQSFLARELAVGAGRAGDSAC</sequence>
<reference evidence="2" key="1">
    <citation type="journal article" date="2022" name="bioRxiv">
        <title>Thiovibrio frasassiensisgen. nov., sp. nov., an autotrophic, elemental sulfur disproportionating bacterium isolated from sulfidic karst sediment, and proposal of Thiovibrionaceae fam. nov.</title>
        <authorList>
            <person name="Aronson H."/>
            <person name="Thomas C."/>
            <person name="Bhattacharyya M."/>
            <person name="Eckstein S."/>
            <person name="Jensen S."/>
            <person name="Barco R."/>
            <person name="Macalady J."/>
            <person name="Amend J."/>
        </authorList>
    </citation>
    <scope>NUCLEOTIDE SEQUENCE</scope>
    <source>
        <strain evidence="2">RS19-109</strain>
    </source>
</reference>
<dbReference type="Gene3D" id="2.40.10.220">
    <property type="entry name" value="predicted glycosyltransferase like domains"/>
    <property type="match status" value="1"/>
</dbReference>
<name>A0A9X4MHP4_9BACT</name>
<proteinExistence type="predicted"/>
<dbReference type="RefSeq" id="WP_307632015.1">
    <property type="nucleotide sequence ID" value="NZ_JAPHEH010000001.1"/>
</dbReference>
<dbReference type="Proteomes" id="UP001154240">
    <property type="component" value="Unassembled WGS sequence"/>
</dbReference>
<dbReference type="AlphaFoldDB" id="A0A9X4MHP4"/>
<evidence type="ECO:0000313" key="3">
    <source>
        <dbReference type="Proteomes" id="UP001154240"/>
    </source>
</evidence>
<dbReference type="GO" id="GO:0035438">
    <property type="term" value="F:cyclic-di-GMP binding"/>
    <property type="evidence" value="ECO:0007669"/>
    <property type="project" value="InterPro"/>
</dbReference>
<evidence type="ECO:0000259" key="1">
    <source>
        <dbReference type="Pfam" id="PF07238"/>
    </source>
</evidence>
<dbReference type="Pfam" id="PF07238">
    <property type="entry name" value="PilZ"/>
    <property type="match status" value="1"/>
</dbReference>
<keyword evidence="3" id="KW-1185">Reference proteome</keyword>
<dbReference type="EMBL" id="JAPHEH010000001">
    <property type="protein sequence ID" value="MDG4475039.1"/>
    <property type="molecule type" value="Genomic_DNA"/>
</dbReference>
<feature type="domain" description="PilZ" evidence="1">
    <location>
        <begin position="9"/>
        <end position="122"/>
    </location>
</feature>
<comment type="caution">
    <text evidence="2">The sequence shown here is derived from an EMBL/GenBank/DDBJ whole genome shotgun (WGS) entry which is preliminary data.</text>
</comment>